<dbReference type="OrthoDB" id="1931716at2"/>
<evidence type="ECO:0000313" key="2">
    <source>
        <dbReference type="EMBL" id="MTV49654.1"/>
    </source>
</evidence>
<dbReference type="Gene3D" id="3.40.50.2000">
    <property type="entry name" value="Glycogen Phosphorylase B"/>
    <property type="match status" value="1"/>
</dbReference>
<dbReference type="AlphaFoldDB" id="A0A6I3SL70"/>
<proteinExistence type="predicted"/>
<protein>
    <submittedName>
        <fullName evidence="2">Uncharacterized protein</fullName>
    </submittedName>
</protein>
<keyword evidence="1" id="KW-0812">Transmembrane</keyword>
<dbReference type="EMBL" id="WNKU01000013">
    <property type="protein sequence ID" value="MTV49654.1"/>
    <property type="molecule type" value="Genomic_DNA"/>
</dbReference>
<evidence type="ECO:0000313" key="3">
    <source>
        <dbReference type="Proteomes" id="UP000430670"/>
    </source>
</evidence>
<reference evidence="2 3" key="1">
    <citation type="submission" date="2019-11" db="EMBL/GenBank/DDBJ databases">
        <title>Whole-genome sequence of a the green, strictly anaerobic photosynthetic bacterium Heliobacillus mobilis DSM 6151.</title>
        <authorList>
            <person name="Kyndt J.A."/>
            <person name="Meyer T.E."/>
        </authorList>
    </citation>
    <scope>NUCLEOTIDE SEQUENCE [LARGE SCALE GENOMIC DNA]</scope>
    <source>
        <strain evidence="2 3">DSM 6151</strain>
    </source>
</reference>
<gene>
    <name evidence="2" type="ORF">GJ688_11780</name>
</gene>
<feature type="transmembrane region" description="Helical" evidence="1">
    <location>
        <begin position="136"/>
        <end position="159"/>
    </location>
</feature>
<name>A0A6I3SL70_HELMO</name>
<evidence type="ECO:0000256" key="1">
    <source>
        <dbReference type="SAM" id="Phobius"/>
    </source>
</evidence>
<keyword evidence="1" id="KW-0472">Membrane</keyword>
<keyword evidence="1" id="KW-1133">Transmembrane helix</keyword>
<organism evidence="2 3">
    <name type="scientific">Heliobacterium mobile</name>
    <name type="common">Heliobacillus mobilis</name>
    <dbReference type="NCBI Taxonomy" id="28064"/>
    <lineage>
        <taxon>Bacteria</taxon>
        <taxon>Bacillati</taxon>
        <taxon>Bacillota</taxon>
        <taxon>Clostridia</taxon>
        <taxon>Eubacteriales</taxon>
        <taxon>Heliobacteriaceae</taxon>
        <taxon>Heliobacterium</taxon>
    </lineage>
</organism>
<dbReference type="Proteomes" id="UP000430670">
    <property type="component" value="Unassembled WGS sequence"/>
</dbReference>
<accession>A0A6I3SL70</accession>
<sequence>MNKENKKWCLLIRSVPFQQLDKIVPKVKEKFPEVQLAVLTHRHGVEMASKYQEVDEVIPYLETGSFDRSRLPEAVRSRSWDAVIAPVANESGSGFHNVLHCALAVPAKQHWMVNLPGEMTPIQSSKILWQTLRNGFYAFVAVLAASVLWLPWVVAFSLYPRRGE</sequence>
<dbReference type="RefSeq" id="WP_155476753.1">
    <property type="nucleotide sequence ID" value="NZ_WNKU01000013.1"/>
</dbReference>
<keyword evidence="3" id="KW-1185">Reference proteome</keyword>
<comment type="caution">
    <text evidence="2">The sequence shown here is derived from an EMBL/GenBank/DDBJ whole genome shotgun (WGS) entry which is preliminary data.</text>
</comment>